<evidence type="ECO:0000313" key="2">
    <source>
        <dbReference type="Proteomes" id="UP001265746"/>
    </source>
</evidence>
<comment type="caution">
    <text evidence="1">The sequence shown here is derived from an EMBL/GenBank/DDBJ whole genome shotgun (WGS) entry which is preliminary data.</text>
</comment>
<dbReference type="Proteomes" id="UP001265746">
    <property type="component" value="Unassembled WGS sequence"/>
</dbReference>
<keyword evidence="2" id="KW-1185">Reference proteome</keyword>
<protein>
    <submittedName>
        <fullName evidence="1">Uncharacterized protein</fullName>
    </submittedName>
</protein>
<evidence type="ECO:0000313" key="1">
    <source>
        <dbReference type="EMBL" id="KAK2602147.1"/>
    </source>
</evidence>
<proteinExistence type="predicted"/>
<reference evidence="1" key="1">
    <citation type="submission" date="2023-06" db="EMBL/GenBank/DDBJ databases">
        <authorList>
            <person name="Noh H."/>
        </authorList>
    </citation>
    <scope>NUCLEOTIDE SEQUENCE</scope>
    <source>
        <strain evidence="1">DUCC20226</strain>
    </source>
</reference>
<accession>A0AAD9S8N5</accession>
<organism evidence="1 2">
    <name type="scientific">Phomopsis amygdali</name>
    <name type="common">Fusicoccum amygdali</name>
    <dbReference type="NCBI Taxonomy" id="1214568"/>
    <lineage>
        <taxon>Eukaryota</taxon>
        <taxon>Fungi</taxon>
        <taxon>Dikarya</taxon>
        <taxon>Ascomycota</taxon>
        <taxon>Pezizomycotina</taxon>
        <taxon>Sordariomycetes</taxon>
        <taxon>Sordariomycetidae</taxon>
        <taxon>Diaporthales</taxon>
        <taxon>Diaporthaceae</taxon>
        <taxon>Diaporthe</taxon>
    </lineage>
</organism>
<name>A0AAD9S8N5_PHOAM</name>
<dbReference type="EMBL" id="JAUJFL010000005">
    <property type="protein sequence ID" value="KAK2602147.1"/>
    <property type="molecule type" value="Genomic_DNA"/>
</dbReference>
<dbReference type="AlphaFoldDB" id="A0AAD9S8N5"/>
<gene>
    <name evidence="1" type="ORF">N8I77_008703</name>
</gene>
<sequence>MERQIKEEENPARQENAKVVLKFVRQHGYPAQGYRFLGHHGIMEVWTDDDYPDNNEENLELIGGSFKDTYGLYKSKASTNAAARYSPITYPFSSKGAAYFLPWSGCEQPSQVQLVQEQLVPHILADLNLGFGLKNEIGGDLEVGSDTVRKER</sequence>